<dbReference type="Proteomes" id="UP001159427">
    <property type="component" value="Unassembled WGS sequence"/>
</dbReference>
<reference evidence="2 3" key="1">
    <citation type="submission" date="2022-05" db="EMBL/GenBank/DDBJ databases">
        <authorList>
            <consortium name="Genoscope - CEA"/>
            <person name="William W."/>
        </authorList>
    </citation>
    <scope>NUCLEOTIDE SEQUENCE [LARGE SCALE GENOMIC DNA]</scope>
</reference>
<feature type="region of interest" description="Disordered" evidence="1">
    <location>
        <begin position="1"/>
        <end position="25"/>
    </location>
</feature>
<accession>A0ABN8SJL8</accession>
<evidence type="ECO:0000256" key="1">
    <source>
        <dbReference type="SAM" id="MobiDB-lite"/>
    </source>
</evidence>
<keyword evidence="3" id="KW-1185">Reference proteome</keyword>
<organism evidence="2 3">
    <name type="scientific">Porites evermanni</name>
    <dbReference type="NCBI Taxonomy" id="104178"/>
    <lineage>
        <taxon>Eukaryota</taxon>
        <taxon>Metazoa</taxon>
        <taxon>Cnidaria</taxon>
        <taxon>Anthozoa</taxon>
        <taxon>Hexacorallia</taxon>
        <taxon>Scleractinia</taxon>
        <taxon>Fungiina</taxon>
        <taxon>Poritidae</taxon>
        <taxon>Porites</taxon>
    </lineage>
</organism>
<name>A0ABN8SJL8_9CNID</name>
<feature type="compositionally biased region" description="Basic and acidic residues" evidence="1">
    <location>
        <begin position="8"/>
        <end position="25"/>
    </location>
</feature>
<proteinExistence type="predicted"/>
<protein>
    <submittedName>
        <fullName evidence="2">Uncharacterized protein</fullName>
    </submittedName>
</protein>
<gene>
    <name evidence="2" type="ORF">PEVE_00021300</name>
</gene>
<dbReference type="EMBL" id="CALNXI010002853">
    <property type="protein sequence ID" value="CAH3191109.1"/>
    <property type="molecule type" value="Genomic_DNA"/>
</dbReference>
<evidence type="ECO:0000313" key="3">
    <source>
        <dbReference type="Proteomes" id="UP001159427"/>
    </source>
</evidence>
<comment type="caution">
    <text evidence="2">The sequence shown here is derived from an EMBL/GenBank/DDBJ whole genome shotgun (WGS) entry which is preliminary data.</text>
</comment>
<evidence type="ECO:0000313" key="2">
    <source>
        <dbReference type="EMBL" id="CAH3191109.1"/>
    </source>
</evidence>
<sequence length="114" mass="12729">MNSSTLHIKGDPQPKGEEPTMKEPKSPACLCCNQAHPLTDVMNLKESLYLSAMRWPRVSRCASIVSSRDIELINARTKLIAKSLTARDIITVCYTVNVQHLSHCLVRTHKLSPC</sequence>